<feature type="domain" description="RCK N-terminal" evidence="3">
    <location>
        <begin position="159"/>
        <end position="282"/>
    </location>
</feature>
<evidence type="ECO:0000313" key="4">
    <source>
        <dbReference type="EMBL" id="SFE92362.1"/>
    </source>
</evidence>
<dbReference type="InterPro" id="IPR050721">
    <property type="entry name" value="Trk_Ktr_HKT_K-transport"/>
</dbReference>
<evidence type="ECO:0000259" key="3">
    <source>
        <dbReference type="PROSITE" id="PS51201"/>
    </source>
</evidence>
<dbReference type="PANTHER" id="PTHR43833:SF11">
    <property type="entry name" value="VOLTAGE-GATED POTASSIUM CHANNEL KCH"/>
    <property type="match status" value="1"/>
</dbReference>
<evidence type="ECO:0000256" key="1">
    <source>
        <dbReference type="ARBA" id="ARBA00004651"/>
    </source>
</evidence>
<dbReference type="Pfam" id="PF07885">
    <property type="entry name" value="Ion_trans_2"/>
    <property type="match status" value="1"/>
</dbReference>
<sequence>MGNPLLVFWKNIFGQDADDRRIRRSALRVAARSAAQASAAIFLILRRMRAPLIVLIVIFSVSVLGLTLIPGRDADGDPVRMGFFDAFYFMSYTATTIGFGEIPHTFTYNQRMWVTITIYLSVIAGAYAIGSLLALVQDRAFRSALALQHFRRKVGRLREPFLLIAGYGRTGELLGHSFDALGRRFVVLDHDPERIDGLELDSYHADVPGLTADARDPGHLAVAGLGHSCCEAVVALTDDEEANLTIVMAAALLRPELPVIARVTSRAIAERMQEFGDPSTVNAFDRFGDHLRLALRAPASYQLMTWLESGPGAALPERGVPPRSGRWIVCGYGRLGRELTADLRAEGLEVTVIESGGAPVEDDADVLVADGSDPEVLALADVEHAVGLVAGTDNDTTNLSLVAAARRSNPRLFLAARQNHTASAPLFAAMKVHALLVPAEVIAHEVYAQLSTPLLWRFLRQLPAKEDAWAADIVDRLTSLCGSHLQTLWKVRLTAQEAPALESWLASGEARLGDLLRNPENRDEPLHAMALLVLQAGEAALAPDADHVLRPGDELLLAGRAVARRALDRTLVVDGVLEYVVTGRRVPASWIWRRLSRSGR</sequence>
<feature type="transmembrane region" description="Helical" evidence="2">
    <location>
        <begin position="81"/>
        <end position="100"/>
    </location>
</feature>
<gene>
    <name evidence="4" type="ORF">SAMN05216574_10764</name>
</gene>
<dbReference type="Gene3D" id="3.40.50.720">
    <property type="entry name" value="NAD(P)-binding Rossmann-like Domain"/>
    <property type="match status" value="2"/>
</dbReference>
<feature type="transmembrane region" description="Helical" evidence="2">
    <location>
        <begin position="112"/>
        <end position="136"/>
    </location>
</feature>
<dbReference type="STRING" id="1798228.SAMN05216574_10764"/>
<dbReference type="GO" id="GO:0005886">
    <property type="term" value="C:plasma membrane"/>
    <property type="evidence" value="ECO:0007669"/>
    <property type="project" value="UniProtKB-SubCell"/>
</dbReference>
<dbReference type="RefSeq" id="WP_175527219.1">
    <property type="nucleotide sequence ID" value="NZ_FOND01000007.1"/>
</dbReference>
<dbReference type="PROSITE" id="PS51201">
    <property type="entry name" value="RCK_N"/>
    <property type="match status" value="1"/>
</dbReference>
<feature type="transmembrane region" description="Helical" evidence="2">
    <location>
        <begin position="51"/>
        <end position="69"/>
    </location>
</feature>
<dbReference type="PANTHER" id="PTHR43833">
    <property type="entry name" value="POTASSIUM CHANNEL PROTEIN 2-RELATED-RELATED"/>
    <property type="match status" value="1"/>
</dbReference>
<dbReference type="Proteomes" id="UP000198589">
    <property type="component" value="Unassembled WGS sequence"/>
</dbReference>
<dbReference type="EMBL" id="FOND01000007">
    <property type="protein sequence ID" value="SFE92362.1"/>
    <property type="molecule type" value="Genomic_DNA"/>
</dbReference>
<dbReference type="Pfam" id="PF02254">
    <property type="entry name" value="TrkA_N"/>
    <property type="match status" value="2"/>
</dbReference>
<dbReference type="InterPro" id="IPR003148">
    <property type="entry name" value="RCK_N"/>
</dbReference>
<dbReference type="AlphaFoldDB" id="A0A1I2EHC7"/>
<name>A0A1I2EHC7_9ACTN</name>
<dbReference type="Gene3D" id="1.10.287.70">
    <property type="match status" value="1"/>
</dbReference>
<evidence type="ECO:0000256" key="2">
    <source>
        <dbReference type="SAM" id="Phobius"/>
    </source>
</evidence>
<dbReference type="SUPFAM" id="SSF51735">
    <property type="entry name" value="NAD(P)-binding Rossmann-fold domains"/>
    <property type="match status" value="2"/>
</dbReference>
<keyword evidence="2" id="KW-1133">Transmembrane helix</keyword>
<accession>A0A1I2EHC7</accession>
<keyword evidence="5" id="KW-1185">Reference proteome</keyword>
<dbReference type="GO" id="GO:0006813">
    <property type="term" value="P:potassium ion transport"/>
    <property type="evidence" value="ECO:0007669"/>
    <property type="project" value="InterPro"/>
</dbReference>
<reference evidence="5" key="1">
    <citation type="submission" date="2016-10" db="EMBL/GenBank/DDBJ databases">
        <authorList>
            <person name="Varghese N."/>
            <person name="Submissions S."/>
        </authorList>
    </citation>
    <scope>NUCLEOTIDE SEQUENCE [LARGE SCALE GENOMIC DNA]</scope>
    <source>
        <strain evidence="5">DSM 46838</strain>
    </source>
</reference>
<dbReference type="SUPFAM" id="SSF81324">
    <property type="entry name" value="Voltage-gated potassium channels"/>
    <property type="match status" value="1"/>
</dbReference>
<protein>
    <submittedName>
        <fullName evidence="4">Ion channel</fullName>
    </submittedName>
</protein>
<organism evidence="4 5">
    <name type="scientific">Blastococcus tunisiensis</name>
    <dbReference type="NCBI Taxonomy" id="1798228"/>
    <lineage>
        <taxon>Bacteria</taxon>
        <taxon>Bacillati</taxon>
        <taxon>Actinomycetota</taxon>
        <taxon>Actinomycetes</taxon>
        <taxon>Geodermatophilales</taxon>
        <taxon>Geodermatophilaceae</taxon>
        <taxon>Blastococcus</taxon>
    </lineage>
</organism>
<evidence type="ECO:0000313" key="5">
    <source>
        <dbReference type="Proteomes" id="UP000198589"/>
    </source>
</evidence>
<dbReference type="InterPro" id="IPR013099">
    <property type="entry name" value="K_chnl_dom"/>
</dbReference>
<keyword evidence="2" id="KW-0472">Membrane</keyword>
<comment type="subcellular location">
    <subcellularLocation>
        <location evidence="1">Cell membrane</location>
        <topology evidence="1">Multi-pass membrane protein</topology>
    </subcellularLocation>
</comment>
<proteinExistence type="predicted"/>
<dbReference type="InterPro" id="IPR036291">
    <property type="entry name" value="NAD(P)-bd_dom_sf"/>
</dbReference>
<keyword evidence="2" id="KW-0812">Transmembrane</keyword>